<evidence type="ECO:0000256" key="3">
    <source>
        <dbReference type="RuleBase" id="RU000687"/>
    </source>
</evidence>
<gene>
    <name evidence="5" type="ORF">ANCDUO_19379</name>
</gene>
<feature type="transmembrane region" description="Helical" evidence="3">
    <location>
        <begin position="196"/>
        <end position="215"/>
    </location>
</feature>
<dbReference type="EMBL" id="KN749407">
    <property type="protein sequence ID" value="KIH50542.1"/>
    <property type="molecule type" value="Genomic_DNA"/>
</dbReference>
<dbReference type="CDD" id="cd18987">
    <property type="entry name" value="LGIC_ECD_anion"/>
    <property type="match status" value="1"/>
</dbReference>
<evidence type="ECO:0000259" key="4">
    <source>
        <dbReference type="Pfam" id="PF02931"/>
    </source>
</evidence>
<dbReference type="InterPro" id="IPR006201">
    <property type="entry name" value="Neur_channel"/>
</dbReference>
<reference evidence="5 6" key="1">
    <citation type="submission" date="2013-12" db="EMBL/GenBank/DDBJ databases">
        <title>Draft genome of the parsitic nematode Ancylostoma duodenale.</title>
        <authorList>
            <person name="Mitreva M."/>
        </authorList>
    </citation>
    <scope>NUCLEOTIDE SEQUENCE [LARGE SCALE GENOMIC DNA]</scope>
    <source>
        <strain evidence="5 6">Zhejiang</strain>
    </source>
</reference>
<dbReference type="InterPro" id="IPR036734">
    <property type="entry name" value="Neur_chan_lig-bd_sf"/>
</dbReference>
<dbReference type="OrthoDB" id="442503at2759"/>
<keyword evidence="3" id="KW-0812">Transmembrane</keyword>
<dbReference type="Proteomes" id="UP000054047">
    <property type="component" value="Unassembled WGS sequence"/>
</dbReference>
<accession>A0A0C2CL63</accession>
<dbReference type="Pfam" id="PF02931">
    <property type="entry name" value="Neur_chan_LBD"/>
    <property type="match status" value="1"/>
</dbReference>
<dbReference type="InterPro" id="IPR006202">
    <property type="entry name" value="Neur_chan_lig-bd"/>
</dbReference>
<keyword evidence="3" id="KW-0406">Ion transport</keyword>
<dbReference type="PANTHER" id="PTHR18945">
    <property type="entry name" value="NEUROTRANSMITTER GATED ION CHANNEL"/>
    <property type="match status" value="1"/>
</dbReference>
<comment type="caution">
    <text evidence="3">Lacks conserved residue(s) required for the propagation of feature annotation.</text>
</comment>
<dbReference type="GO" id="GO:0005230">
    <property type="term" value="F:extracellular ligand-gated monoatomic ion channel activity"/>
    <property type="evidence" value="ECO:0007669"/>
    <property type="project" value="InterPro"/>
</dbReference>
<keyword evidence="2 3" id="KW-0472">Membrane</keyword>
<comment type="similarity">
    <text evidence="3">Belongs to the ligand-gated ion channel (TC 1.A.9) family.</text>
</comment>
<name>A0A0C2CL63_9BILA</name>
<dbReference type="Gene3D" id="2.70.170.10">
    <property type="entry name" value="Neurotransmitter-gated ion-channel ligand-binding domain"/>
    <property type="match status" value="1"/>
</dbReference>
<evidence type="ECO:0000313" key="6">
    <source>
        <dbReference type="Proteomes" id="UP000054047"/>
    </source>
</evidence>
<keyword evidence="3" id="KW-0813">Transport</keyword>
<proteinExistence type="inferred from homology"/>
<sequence>SKPIDKGEVTEPLQKFTNDFLASARENLEHGTEPGDRLLKVIGNGVVKDGYNMFLAPGQAQGRRTDVHVAVYIESMSSFKAQTMDFEVDMYLAMGWFDRRLAHNCTHPILVTSKVIADRMWHPDLYFVNSKFAYLQEVTTPNLMVIVYPDGLIFKSMRLDVTLSCMMDLKLFPIDYQECPLTIQSCEFLDVRWRTIYFFCFFLIDILVMINLSIITL</sequence>
<keyword evidence="3" id="KW-1133">Transmembrane helix</keyword>
<comment type="subcellular location">
    <subcellularLocation>
        <location evidence="1">Membrane</location>
        <topology evidence="1">Multi-pass membrane protein</topology>
    </subcellularLocation>
</comment>
<dbReference type="SUPFAM" id="SSF63712">
    <property type="entry name" value="Nicotinic receptor ligand binding domain-like"/>
    <property type="match status" value="1"/>
</dbReference>
<evidence type="ECO:0000256" key="1">
    <source>
        <dbReference type="ARBA" id="ARBA00004141"/>
    </source>
</evidence>
<dbReference type="GO" id="GO:0016020">
    <property type="term" value="C:membrane"/>
    <property type="evidence" value="ECO:0007669"/>
    <property type="project" value="UniProtKB-SubCell"/>
</dbReference>
<organism evidence="5 6">
    <name type="scientific">Ancylostoma duodenale</name>
    <dbReference type="NCBI Taxonomy" id="51022"/>
    <lineage>
        <taxon>Eukaryota</taxon>
        <taxon>Metazoa</taxon>
        <taxon>Ecdysozoa</taxon>
        <taxon>Nematoda</taxon>
        <taxon>Chromadorea</taxon>
        <taxon>Rhabditida</taxon>
        <taxon>Rhabditina</taxon>
        <taxon>Rhabditomorpha</taxon>
        <taxon>Strongyloidea</taxon>
        <taxon>Ancylostomatidae</taxon>
        <taxon>Ancylostomatinae</taxon>
        <taxon>Ancylostoma</taxon>
    </lineage>
</organism>
<dbReference type="PROSITE" id="PS00236">
    <property type="entry name" value="NEUROTR_ION_CHANNEL"/>
    <property type="match status" value="1"/>
</dbReference>
<dbReference type="GO" id="GO:0004888">
    <property type="term" value="F:transmembrane signaling receptor activity"/>
    <property type="evidence" value="ECO:0007669"/>
    <property type="project" value="InterPro"/>
</dbReference>
<dbReference type="AlphaFoldDB" id="A0A0C2CL63"/>
<dbReference type="InterPro" id="IPR018000">
    <property type="entry name" value="Neurotransmitter_ion_chnl_CS"/>
</dbReference>
<evidence type="ECO:0000256" key="2">
    <source>
        <dbReference type="ARBA" id="ARBA00023136"/>
    </source>
</evidence>
<feature type="domain" description="Neurotransmitter-gated ion-channel ligand-binding" evidence="4">
    <location>
        <begin position="49"/>
        <end position="188"/>
    </location>
</feature>
<protein>
    <submittedName>
        <fullName evidence="5">Neurotransmitter-gated ion-channel ligand binding domain protein</fullName>
    </submittedName>
</protein>
<feature type="non-terminal residue" evidence="5">
    <location>
        <position position="1"/>
    </location>
</feature>
<keyword evidence="3" id="KW-0407">Ion channel</keyword>
<evidence type="ECO:0000313" key="5">
    <source>
        <dbReference type="EMBL" id="KIH50542.1"/>
    </source>
</evidence>
<dbReference type="PRINTS" id="PR00252">
    <property type="entry name" value="NRIONCHANNEL"/>
</dbReference>
<keyword evidence="6" id="KW-1185">Reference proteome</keyword>